<dbReference type="GO" id="GO:0010181">
    <property type="term" value="F:FMN binding"/>
    <property type="evidence" value="ECO:0007669"/>
    <property type="project" value="InterPro"/>
</dbReference>
<dbReference type="PANTHER" id="PTHR43656:SF2">
    <property type="entry name" value="BINDING OXIDOREDUCTASE, PUTATIVE (AFU_ORTHOLOGUE AFUA_2G08260)-RELATED"/>
    <property type="match status" value="1"/>
</dbReference>
<dbReference type="KEGG" id="dho:Dia5BBH33_20050"/>
<name>A0A8D4UW50_9FIRM</name>
<dbReference type="InterPro" id="IPR013785">
    <property type="entry name" value="Aldolase_TIM"/>
</dbReference>
<dbReference type="RefSeq" id="WP_022383038.1">
    <property type="nucleotide sequence ID" value="NZ_AP019697.1"/>
</dbReference>
<dbReference type="Gene3D" id="3.20.20.70">
    <property type="entry name" value="Aldolase class I"/>
    <property type="match status" value="1"/>
</dbReference>
<protein>
    <submittedName>
        <fullName evidence="4">NADH oxidase</fullName>
    </submittedName>
</protein>
<evidence type="ECO:0000256" key="1">
    <source>
        <dbReference type="ARBA" id="ARBA00022630"/>
    </source>
</evidence>
<organism evidence="4 5">
    <name type="scientific">Dialister hominis</name>
    <dbReference type="NCBI Taxonomy" id="2582419"/>
    <lineage>
        <taxon>Bacteria</taxon>
        <taxon>Bacillati</taxon>
        <taxon>Bacillota</taxon>
        <taxon>Negativicutes</taxon>
        <taxon>Veillonellales</taxon>
        <taxon>Veillonellaceae</taxon>
        <taxon>Dialister</taxon>
    </lineage>
</organism>
<dbReference type="GeneID" id="92717207"/>
<dbReference type="Pfam" id="PF00724">
    <property type="entry name" value="Oxidored_FMN"/>
    <property type="match status" value="1"/>
</dbReference>
<dbReference type="Proteomes" id="UP000320585">
    <property type="component" value="Chromosome"/>
</dbReference>
<evidence type="ECO:0000313" key="4">
    <source>
        <dbReference type="EMBL" id="BBK26070.1"/>
    </source>
</evidence>
<dbReference type="GO" id="GO:0016491">
    <property type="term" value="F:oxidoreductase activity"/>
    <property type="evidence" value="ECO:0007669"/>
    <property type="project" value="UniProtKB-KW"/>
</dbReference>
<dbReference type="PANTHER" id="PTHR43656">
    <property type="entry name" value="BINDING OXIDOREDUCTASE, PUTATIVE (AFU_ORTHOLOGUE AFUA_2G08260)-RELATED"/>
    <property type="match status" value="1"/>
</dbReference>
<dbReference type="AlphaFoldDB" id="A0A8D4UW50"/>
<dbReference type="InterPro" id="IPR051799">
    <property type="entry name" value="NADH_flavin_oxidoreductase"/>
</dbReference>
<dbReference type="InterPro" id="IPR001155">
    <property type="entry name" value="OxRdtase_FMN_N"/>
</dbReference>
<dbReference type="CDD" id="cd02803">
    <property type="entry name" value="OYE_like_FMN_family"/>
    <property type="match status" value="1"/>
</dbReference>
<reference evidence="5" key="1">
    <citation type="submission" date="2019-05" db="EMBL/GenBank/DDBJ databases">
        <title>Complete genome sequencing of Dialister sp. strain 5BBH33.</title>
        <authorList>
            <person name="Sakamoto M."/>
            <person name="Murakami T."/>
            <person name="Mori H."/>
        </authorList>
    </citation>
    <scope>NUCLEOTIDE SEQUENCE [LARGE SCALE GENOMIC DNA]</scope>
    <source>
        <strain evidence="5">5BBH33</strain>
    </source>
</reference>
<keyword evidence="5" id="KW-1185">Reference proteome</keyword>
<dbReference type="SUPFAM" id="SSF51395">
    <property type="entry name" value="FMN-linked oxidoreductases"/>
    <property type="match status" value="1"/>
</dbReference>
<dbReference type="OrthoDB" id="9772736at2"/>
<evidence type="ECO:0000256" key="2">
    <source>
        <dbReference type="ARBA" id="ARBA00023002"/>
    </source>
</evidence>
<proteinExistence type="predicted"/>
<sequence length="321" mass="35337">MIEKPFILAGKKLSTRLVFPPLATESSDGGKPNEKITQHYCAIAANPNVGMIITEHSYVDPQGKADPHQISFADDSVIDAQKAMVKSIRNVRPDICLLAQINHAGANTRKLYTGMDLVSASDIKWTRDQARALTVDEIHDLEQKYIAAALRVQEAGYDGVEIHCAHAYLLNQFYSPITNHRDDEYGPQTITNRLRFTLEIIRGIKAKANKNFIVSVRLGGCDYKEGGSTIEDACAAAKLLEREHIDLLNLSGGTCQIFRPGHAEPGFFTDMSEAVKKCVFTPILVAGGITTKKEADLFLREGKADLIGVARALNADPKWEM</sequence>
<keyword evidence="2" id="KW-0560">Oxidoreductase</keyword>
<keyword evidence="1" id="KW-0285">Flavoprotein</keyword>
<feature type="domain" description="NADH:flavin oxidoreductase/NADH oxidase N-terminal" evidence="3">
    <location>
        <begin position="4"/>
        <end position="319"/>
    </location>
</feature>
<evidence type="ECO:0000259" key="3">
    <source>
        <dbReference type="Pfam" id="PF00724"/>
    </source>
</evidence>
<gene>
    <name evidence="4" type="ORF">Dia5BBH33_20050</name>
</gene>
<evidence type="ECO:0000313" key="5">
    <source>
        <dbReference type="Proteomes" id="UP000320585"/>
    </source>
</evidence>
<dbReference type="EMBL" id="AP019697">
    <property type="protein sequence ID" value="BBK26070.1"/>
    <property type="molecule type" value="Genomic_DNA"/>
</dbReference>
<accession>A0A8D4UW50</accession>